<accession>A0A2A5RUW2</accession>
<proteinExistence type="predicted"/>
<evidence type="ECO:0000313" key="1">
    <source>
        <dbReference type="EMBL" id="PCS05049.1"/>
    </source>
</evidence>
<evidence type="ECO:0008006" key="3">
    <source>
        <dbReference type="Google" id="ProtNLM"/>
    </source>
</evidence>
<dbReference type="AlphaFoldDB" id="A0A2A5RUW2"/>
<dbReference type="EMBL" id="JXJW01000023">
    <property type="protein sequence ID" value="PCS05049.1"/>
    <property type="molecule type" value="Genomic_DNA"/>
</dbReference>
<keyword evidence="2" id="KW-1185">Reference proteome</keyword>
<gene>
    <name evidence="1" type="ORF">RU86_GL001318</name>
</gene>
<protein>
    <recommendedName>
        <fullName evidence="3">DNA-binding protein</fullName>
    </recommendedName>
</protein>
<dbReference type="RefSeq" id="WP_096815264.1">
    <property type="nucleotide sequence ID" value="NZ_JXJW01000023.1"/>
</dbReference>
<organism evidence="1 2">
    <name type="scientific">Pseudolactococcus piscium</name>
    <dbReference type="NCBI Taxonomy" id="1364"/>
    <lineage>
        <taxon>Bacteria</taxon>
        <taxon>Bacillati</taxon>
        <taxon>Bacillota</taxon>
        <taxon>Bacilli</taxon>
        <taxon>Lactobacillales</taxon>
        <taxon>Streptococcaceae</taxon>
        <taxon>Pseudolactococcus</taxon>
    </lineage>
</organism>
<reference evidence="1 2" key="1">
    <citation type="submission" date="2014-12" db="EMBL/GenBank/DDBJ databases">
        <title>Draft genome sequences of 10 type strains of Lactococcus.</title>
        <authorList>
            <person name="Sun Z."/>
            <person name="Zhong Z."/>
            <person name="Liu W."/>
            <person name="Zhang W."/>
            <person name="Zhang H."/>
        </authorList>
    </citation>
    <scope>NUCLEOTIDE SEQUENCE [LARGE SCALE GENOMIC DNA]</scope>
    <source>
        <strain evidence="1 2">DSM 6634</strain>
    </source>
</reference>
<sequence length="93" mass="10997">MEINQIFGDEFLKSLREQSKLAYLQGVEDGKKLNKKRGFGNIVRAQEETGFGRDAITKLRKEKKISFVKNGSKYLYDLDELYHYMQRNKTWSK</sequence>
<evidence type="ECO:0000313" key="2">
    <source>
        <dbReference type="Proteomes" id="UP000218282"/>
    </source>
</evidence>
<comment type="caution">
    <text evidence="1">The sequence shown here is derived from an EMBL/GenBank/DDBJ whole genome shotgun (WGS) entry which is preliminary data.</text>
</comment>
<name>A0A2A5RUW2_9LACT</name>
<dbReference type="Proteomes" id="UP000218282">
    <property type="component" value="Unassembled WGS sequence"/>
</dbReference>